<evidence type="ECO:0000256" key="11">
    <source>
        <dbReference type="ARBA" id="ARBA00038963"/>
    </source>
</evidence>
<dbReference type="Gene3D" id="3.90.180.10">
    <property type="entry name" value="Medium-chain alcohol dehydrogenases, catalytic domain"/>
    <property type="match status" value="1"/>
</dbReference>
<dbReference type="InterPro" id="IPR051034">
    <property type="entry name" value="Mito_Enoyl-ACP_Reductase"/>
</dbReference>
<dbReference type="FunFam" id="3.40.50.720:FF:000112">
    <property type="entry name" value="Enoyl-[acyl-carrier-protein] reductase 1, mitochondrial"/>
    <property type="match status" value="1"/>
</dbReference>
<dbReference type="SUPFAM" id="SSF51735">
    <property type="entry name" value="NAD(P)-binding Rossmann-fold domains"/>
    <property type="match status" value="1"/>
</dbReference>
<evidence type="ECO:0000256" key="13">
    <source>
        <dbReference type="ARBA" id="ARBA00042123"/>
    </source>
</evidence>
<comment type="caution">
    <text evidence="16">The sequence shown here is derived from an EMBL/GenBank/DDBJ whole genome shotgun (WGS) entry which is preliminary data.</text>
</comment>
<gene>
    <name evidence="16" type="ORF">GBAR_LOCUS13884</name>
</gene>
<evidence type="ECO:0000256" key="1">
    <source>
        <dbReference type="ARBA" id="ARBA00004173"/>
    </source>
</evidence>
<feature type="domain" description="Enoyl reductase (ER)" evidence="15">
    <location>
        <begin position="46"/>
        <end position="368"/>
    </location>
</feature>
<dbReference type="EMBL" id="CASHTH010002031">
    <property type="protein sequence ID" value="CAI8023785.1"/>
    <property type="molecule type" value="Genomic_DNA"/>
</dbReference>
<evidence type="ECO:0000256" key="3">
    <source>
        <dbReference type="ARBA" id="ARBA00022516"/>
    </source>
</evidence>
<dbReference type="Pfam" id="PF08240">
    <property type="entry name" value="ADH_N"/>
    <property type="match status" value="1"/>
</dbReference>
<dbReference type="Proteomes" id="UP001174909">
    <property type="component" value="Unassembled WGS sequence"/>
</dbReference>
<dbReference type="Gene3D" id="3.40.50.720">
    <property type="entry name" value="NAD(P)-binding Rossmann-like Domain"/>
    <property type="match status" value="1"/>
</dbReference>
<dbReference type="PANTHER" id="PTHR43981:SF2">
    <property type="entry name" value="ENOYL-[ACYL-CARRIER-PROTEIN] REDUCTASE, MITOCHONDRIAL"/>
    <property type="match status" value="1"/>
</dbReference>
<dbReference type="SMART" id="SM00829">
    <property type="entry name" value="PKS_ER"/>
    <property type="match status" value="1"/>
</dbReference>
<keyword evidence="5" id="KW-0521">NADP</keyword>
<dbReference type="Pfam" id="PF00107">
    <property type="entry name" value="ADH_zinc_N"/>
    <property type="match status" value="1"/>
</dbReference>
<dbReference type="InterPro" id="IPR013154">
    <property type="entry name" value="ADH-like_N"/>
</dbReference>
<dbReference type="GO" id="GO:0006633">
    <property type="term" value="P:fatty acid biosynthetic process"/>
    <property type="evidence" value="ECO:0007669"/>
    <property type="project" value="UniProtKB-KW"/>
</dbReference>
<organism evidence="16 17">
    <name type="scientific">Geodia barretti</name>
    <name type="common">Barrett's horny sponge</name>
    <dbReference type="NCBI Taxonomy" id="519541"/>
    <lineage>
        <taxon>Eukaryota</taxon>
        <taxon>Metazoa</taxon>
        <taxon>Porifera</taxon>
        <taxon>Demospongiae</taxon>
        <taxon>Heteroscleromorpha</taxon>
        <taxon>Tetractinellida</taxon>
        <taxon>Astrophorina</taxon>
        <taxon>Geodiidae</taxon>
        <taxon>Geodia</taxon>
    </lineage>
</organism>
<evidence type="ECO:0000256" key="8">
    <source>
        <dbReference type="ARBA" id="ARBA00023098"/>
    </source>
</evidence>
<keyword evidence="7" id="KW-0560">Oxidoreductase</keyword>
<protein>
    <recommendedName>
        <fullName evidence="12">Enoyl-[acyl-carrier-protein] reductase, mitochondrial</fullName>
        <ecNumber evidence="11">1.3.1.104</ecNumber>
    </recommendedName>
    <alternativeName>
        <fullName evidence="13">2-enoyl thioester reductase</fullName>
    </alternativeName>
</protein>
<evidence type="ECO:0000256" key="7">
    <source>
        <dbReference type="ARBA" id="ARBA00023002"/>
    </source>
</evidence>
<sequence length="371" mass="40124">MRYFSPSSLFLSLFPRGARTAARRWSKGNSAYRTASTNALVYDSFGQPEKVVKLERNFPVASIGSEDVAVEMLACPINPSDINIIQGIYPLKPELPGVGGGEGVGVVRETGEGVTSVRSGDWVIPAGPSLGTWRGLIVAPEKRFVKVDSNVGLDIAATLSVNPPTAYRMLKDFVSLQPGDSVIQNGGNSGVGLSVAQLAKAWGLGCISIVRDRPGLEDLVKRMKSFGATEVVTEDFAASHRMKDLLAQYKTPKLAFNCVGGKSSTTLLKHLSDGGVMVNYGGMGKQPVTVPVGYLIFKDVKVVGYWNSKWLERNLHNPLHQSMMEDLCQLALSGHLQAPPTTHHPLSDYKTALVRSMEPYVGSKQIILMNH</sequence>
<evidence type="ECO:0000256" key="2">
    <source>
        <dbReference type="ARBA" id="ARBA00010371"/>
    </source>
</evidence>
<keyword evidence="9" id="KW-0496">Mitochondrion</keyword>
<dbReference type="InterPro" id="IPR036291">
    <property type="entry name" value="NAD(P)-bd_dom_sf"/>
</dbReference>
<keyword evidence="8" id="KW-0443">Lipid metabolism</keyword>
<evidence type="ECO:0000256" key="9">
    <source>
        <dbReference type="ARBA" id="ARBA00023128"/>
    </source>
</evidence>
<keyword evidence="4" id="KW-0276">Fatty acid metabolism</keyword>
<comment type="catalytic activity">
    <reaction evidence="14">
        <text>a 2,3-saturated acyl-[ACP] + NADP(+) = a (2E)-enoyl-[ACP] + NADPH + H(+)</text>
        <dbReference type="Rhea" id="RHEA:22564"/>
        <dbReference type="Rhea" id="RHEA-COMP:9925"/>
        <dbReference type="Rhea" id="RHEA-COMP:9926"/>
        <dbReference type="ChEBI" id="CHEBI:15378"/>
        <dbReference type="ChEBI" id="CHEBI:57783"/>
        <dbReference type="ChEBI" id="CHEBI:58349"/>
        <dbReference type="ChEBI" id="CHEBI:78784"/>
        <dbReference type="ChEBI" id="CHEBI:78785"/>
        <dbReference type="EC" id="1.3.1.104"/>
    </reaction>
</comment>
<evidence type="ECO:0000256" key="12">
    <source>
        <dbReference type="ARBA" id="ARBA00041058"/>
    </source>
</evidence>
<dbReference type="FunFam" id="3.90.180.10:FF:000010">
    <property type="entry name" value="Enoyl-[acyl-carrier-protein] reductase, mitochondrial"/>
    <property type="match status" value="1"/>
</dbReference>
<evidence type="ECO:0000256" key="5">
    <source>
        <dbReference type="ARBA" id="ARBA00022857"/>
    </source>
</evidence>
<reference evidence="16" key="1">
    <citation type="submission" date="2023-03" db="EMBL/GenBank/DDBJ databases">
        <authorList>
            <person name="Steffen K."/>
            <person name="Cardenas P."/>
        </authorList>
    </citation>
    <scope>NUCLEOTIDE SEQUENCE</scope>
</reference>
<evidence type="ECO:0000313" key="16">
    <source>
        <dbReference type="EMBL" id="CAI8023785.1"/>
    </source>
</evidence>
<dbReference type="SUPFAM" id="SSF50129">
    <property type="entry name" value="GroES-like"/>
    <property type="match status" value="1"/>
</dbReference>
<dbReference type="PANTHER" id="PTHR43981">
    <property type="entry name" value="ENOYL-[ACYL-CARRIER-PROTEIN] REDUCTASE, MITOCHONDRIAL"/>
    <property type="match status" value="1"/>
</dbReference>
<dbReference type="InterPro" id="IPR011032">
    <property type="entry name" value="GroES-like_sf"/>
</dbReference>
<dbReference type="EC" id="1.3.1.104" evidence="11"/>
<comment type="similarity">
    <text evidence="2">Belongs to the zinc-containing alcohol dehydrogenase family. Quinone oxidoreductase subfamily.</text>
</comment>
<evidence type="ECO:0000256" key="10">
    <source>
        <dbReference type="ARBA" id="ARBA00023160"/>
    </source>
</evidence>
<keyword evidence="10" id="KW-0275">Fatty acid biosynthesis</keyword>
<comment type="subcellular location">
    <subcellularLocation>
        <location evidence="1">Mitochondrion</location>
    </subcellularLocation>
</comment>
<dbReference type="GO" id="GO:0141148">
    <property type="term" value="F:enoyl-[acyl-carrier-protein] reductase (NADPH) activity"/>
    <property type="evidence" value="ECO:0007669"/>
    <property type="project" value="UniProtKB-EC"/>
</dbReference>
<keyword evidence="17" id="KW-1185">Reference proteome</keyword>
<dbReference type="InterPro" id="IPR020843">
    <property type="entry name" value="ER"/>
</dbReference>
<dbReference type="InterPro" id="IPR013149">
    <property type="entry name" value="ADH-like_C"/>
</dbReference>
<keyword evidence="6" id="KW-0809">Transit peptide</keyword>
<dbReference type="GO" id="GO:0005739">
    <property type="term" value="C:mitochondrion"/>
    <property type="evidence" value="ECO:0007669"/>
    <property type="project" value="UniProtKB-SubCell"/>
</dbReference>
<dbReference type="AlphaFoldDB" id="A0AA35WRC1"/>
<evidence type="ECO:0000256" key="6">
    <source>
        <dbReference type="ARBA" id="ARBA00022946"/>
    </source>
</evidence>
<evidence type="ECO:0000259" key="15">
    <source>
        <dbReference type="SMART" id="SM00829"/>
    </source>
</evidence>
<accession>A0AA35WRC1</accession>
<proteinExistence type="inferred from homology"/>
<dbReference type="CDD" id="cd08290">
    <property type="entry name" value="ETR"/>
    <property type="match status" value="1"/>
</dbReference>
<name>A0AA35WRC1_GEOBA</name>
<evidence type="ECO:0000256" key="4">
    <source>
        <dbReference type="ARBA" id="ARBA00022832"/>
    </source>
</evidence>
<keyword evidence="3" id="KW-0444">Lipid biosynthesis</keyword>
<evidence type="ECO:0000256" key="14">
    <source>
        <dbReference type="ARBA" id="ARBA00048843"/>
    </source>
</evidence>
<evidence type="ECO:0000313" key="17">
    <source>
        <dbReference type="Proteomes" id="UP001174909"/>
    </source>
</evidence>